<dbReference type="Gene3D" id="3.30.70.870">
    <property type="entry name" value="Elongation Factor G (Translational Gtpase), domain 3"/>
    <property type="match status" value="1"/>
</dbReference>
<dbReference type="InterPro" id="IPR004161">
    <property type="entry name" value="EFTu-like_2"/>
</dbReference>
<dbReference type="GO" id="GO:0005829">
    <property type="term" value="C:cytosol"/>
    <property type="evidence" value="ECO:0007669"/>
    <property type="project" value="TreeGrafter"/>
</dbReference>
<dbReference type="FunFam" id="3.30.70.870:FF:000002">
    <property type="entry name" value="Translation elongation factor 2"/>
    <property type="match status" value="1"/>
</dbReference>
<protein>
    <recommendedName>
        <fullName evidence="12">Elongation factor 2</fullName>
    </recommendedName>
</protein>
<feature type="transmembrane region" description="Helical" evidence="7">
    <location>
        <begin position="1491"/>
        <end position="1513"/>
    </location>
</feature>
<keyword evidence="4" id="KW-0251">Elongation factor</keyword>
<dbReference type="InterPro" id="IPR020568">
    <property type="entry name" value="Ribosomal_Su5_D2-typ_SF"/>
</dbReference>
<evidence type="ECO:0000259" key="9">
    <source>
        <dbReference type="PROSITE" id="PS51722"/>
    </source>
</evidence>
<dbReference type="CDD" id="cd01885">
    <property type="entry name" value="EF2"/>
    <property type="match status" value="1"/>
</dbReference>
<dbReference type="PANTHER" id="PTHR42908:SF10">
    <property type="entry name" value="EUKARYOTIC TRANSLATION ELONGATION FACTOR 2"/>
    <property type="match status" value="1"/>
</dbReference>
<accession>A0A818K621</accession>
<evidence type="ECO:0000313" key="10">
    <source>
        <dbReference type="EMBL" id="CAF3546339.1"/>
    </source>
</evidence>
<dbReference type="SUPFAM" id="SSF52540">
    <property type="entry name" value="P-loop containing nucleoside triphosphate hydrolases"/>
    <property type="match status" value="1"/>
</dbReference>
<dbReference type="CDD" id="cd04096">
    <property type="entry name" value="eEF2_snRNP_like_C"/>
    <property type="match status" value="1"/>
</dbReference>
<dbReference type="SMART" id="SM00137">
    <property type="entry name" value="MAM"/>
    <property type="match status" value="2"/>
</dbReference>
<evidence type="ECO:0000256" key="3">
    <source>
        <dbReference type="ARBA" id="ARBA00022741"/>
    </source>
</evidence>
<dbReference type="Gene3D" id="3.30.70.240">
    <property type="match status" value="1"/>
</dbReference>
<feature type="domain" description="Tr-type G" evidence="9">
    <location>
        <begin position="17"/>
        <end position="349"/>
    </location>
</feature>
<dbReference type="InterPro" id="IPR031157">
    <property type="entry name" value="G_TR_CS"/>
</dbReference>
<dbReference type="InterPro" id="IPR014721">
    <property type="entry name" value="Ribsml_uS5_D2-typ_fold_subgr"/>
</dbReference>
<dbReference type="PANTHER" id="PTHR42908">
    <property type="entry name" value="TRANSLATION ELONGATION FACTOR-RELATED"/>
    <property type="match status" value="1"/>
</dbReference>
<dbReference type="PROSITE" id="PS51722">
    <property type="entry name" value="G_TR_2"/>
    <property type="match status" value="1"/>
</dbReference>
<sequence>MVNFTVDEIRGLMDKKKNIRNMSVIAHVDHGKSTLTDSLVCKAGIIAQQKAGEMRFTDTRKDEQERCITIKSTAISLFYELPAKDFEFIKQEREPNVSHFLINLIDSPGHVDFSSEVTAALRVTDGALVVVDCVSGVCVQTETVLRQAIAERIKPILFMNKMDRALLELQLQQEDLFQTFQRIVENVNVIIATYGDDNGPMGELQVDPTKGTVGFGAGLHGWAFTLKEFAEMYASKFKIEVDKLMKRLWGDNFFSPTEKKWSKGGGEGYVRGFCQFVLDPIFKIFKAIMDCRKDEYTQLLEKLNIKLQGDDRDKLEEGGKPLLKLVMKQWLPAGDVLLTMIAIHLPSPVVAQKYRAELLYEGPQDDEAFLGIKTCDATAPLMMYISKMVPTSDKGRFYAFGRVFSGVVQTGQKARIMGPNYVPGKKEDLYVKSIQRTILMMGRYTEPIEDVPCGNICGLVGVDQYLIKTGTITTFENAHNLRVMKFSVSPVVRVAVEPKNPADLPKLVEGLKRLAKSDPMVQCIIEESGEHIVAGAGELHLEICLKDLEEDHACIPIKVSDPVVSYRETVSEESEIMCLSKSPNKHNRIFLKARPMPDGLAEDIDKGDVTPRQELKARARYLNEKYDYDVNEARKIWCFGPEGTGPNVLMDCTKGVQYLNEIKDSCVAGFQWATKEGVLAEENVRGVRFDIHDVTLHADAIHRGGGQIIPTARRVLYASMLTAKPRLFEPVYLCEVQCPEVAVGGIYGVLNRRRGHVFEEHQVTGTPMFIVKAYLPVNESFGFTADLRSNTGGQAFPQCVFDHWQVMNQDPFDPTTKIRQIVNDIRKRKGLKEASIEYYSHVLCYSVTCDFELSECGWELGSIWQIFPSGSTPETASSGPTVDHTTGSGNYARFMATLLSESDQFGVMSVNTVIQQSTAFSFWYFMHGTQIGTLALIVNNQTLWEKSGRQGVPAWYQADVTLSAGVDVNITFVANRTGSGRSSDIAIDDIVLEGEPMSLSTRTTRSSSTTTPRTRFNASCDFDVDKELCGWKSDTKYGWKVIDRREPNITIGPSSDYSSITRANVDGKICKIPYDEKGTQYYCMPNRNDIRCKGNDNKWIDCRDGGFLQIRSGEFDQVGERSQFDSPVLDALSEEGCVRFQYNIAGTDNDRLNVYVKDYWSGQQSCMWHRNGTTVPNRWITAEAPLNLGKDGKYLIVFEARKGKAGGMGLVSLDHIIVSSRPCSGTYPVEECPPEEMTTSTTMMTTTIHLTTTSNNVEMSTIEIDTTTRQSTDIEVTKGTISDNTTVTMTTSIPTTTTSTVVATTTSIPTTTTSTIVTTTTSIPTTTTSTVAATTTTSIPTTTTSTVVTTTTSIPTTTTSTVAATTTTSIPTTTTSTIVTTTTSIPTTTTSTVVATTTSIPTTTTSTSYTVSQTTMTTTKAETSTSPSVIIETSTTTFFATSTRTTRTSILSSKTTTFSTFYITTLTTTTGIDVEGQETTTIKVLPNNSSVVGIVVGTLVGVFSIILIVSMYLNRDKLCARFGRIPKATERVIYLYINDESDGYIQLIDVRERASSA</sequence>
<evidence type="ECO:0000313" key="11">
    <source>
        <dbReference type="Proteomes" id="UP000663836"/>
    </source>
</evidence>
<keyword evidence="5" id="KW-0648">Protein biosynthesis</keyword>
<dbReference type="InterPro" id="IPR000998">
    <property type="entry name" value="MAM_dom"/>
</dbReference>
<dbReference type="CDD" id="cd01681">
    <property type="entry name" value="aeEF2_snRNP_like_IV"/>
    <property type="match status" value="1"/>
</dbReference>
<dbReference type="GO" id="GO:0016020">
    <property type="term" value="C:membrane"/>
    <property type="evidence" value="ECO:0007669"/>
    <property type="project" value="InterPro"/>
</dbReference>
<comment type="caution">
    <text evidence="10">The sequence shown here is derived from an EMBL/GenBank/DDBJ whole genome shotgun (WGS) entry which is preliminary data.</text>
</comment>
<organism evidence="10 11">
    <name type="scientific">Rotaria sordida</name>
    <dbReference type="NCBI Taxonomy" id="392033"/>
    <lineage>
        <taxon>Eukaryota</taxon>
        <taxon>Metazoa</taxon>
        <taxon>Spiralia</taxon>
        <taxon>Gnathifera</taxon>
        <taxon>Rotifera</taxon>
        <taxon>Eurotatoria</taxon>
        <taxon>Bdelloidea</taxon>
        <taxon>Philodinida</taxon>
        <taxon>Philodinidae</taxon>
        <taxon>Rotaria</taxon>
    </lineage>
</organism>
<dbReference type="InterPro" id="IPR035647">
    <property type="entry name" value="EFG_III/V"/>
</dbReference>
<dbReference type="InterPro" id="IPR005225">
    <property type="entry name" value="Small_GTP-bd"/>
</dbReference>
<comment type="subcellular location">
    <subcellularLocation>
        <location evidence="1">Cytoplasm</location>
    </subcellularLocation>
</comment>
<dbReference type="EMBL" id="CAJOBD010000035">
    <property type="protein sequence ID" value="CAF3546339.1"/>
    <property type="molecule type" value="Genomic_DNA"/>
</dbReference>
<dbReference type="Gene3D" id="2.60.120.200">
    <property type="match status" value="2"/>
</dbReference>
<dbReference type="SMART" id="SM00838">
    <property type="entry name" value="EFG_C"/>
    <property type="match status" value="1"/>
</dbReference>
<gene>
    <name evidence="10" type="ORF">JBS370_LOCUS1120</name>
</gene>
<keyword evidence="7" id="KW-0812">Transmembrane</keyword>
<evidence type="ECO:0000256" key="2">
    <source>
        <dbReference type="ARBA" id="ARBA00022490"/>
    </source>
</evidence>
<dbReference type="SUPFAM" id="SSF50447">
    <property type="entry name" value="Translation proteins"/>
    <property type="match status" value="1"/>
</dbReference>
<dbReference type="InterPro" id="IPR005517">
    <property type="entry name" value="Transl_elong_EFG/EF2_IV"/>
</dbReference>
<dbReference type="GO" id="GO:0003924">
    <property type="term" value="F:GTPase activity"/>
    <property type="evidence" value="ECO:0007669"/>
    <property type="project" value="InterPro"/>
</dbReference>
<dbReference type="InterPro" id="IPR009000">
    <property type="entry name" value="Transl_B-barrel_sf"/>
</dbReference>
<dbReference type="Pfam" id="PF00679">
    <property type="entry name" value="EFG_C"/>
    <property type="match status" value="1"/>
</dbReference>
<keyword evidence="3" id="KW-0547">Nucleotide-binding</keyword>
<dbReference type="Pfam" id="PF00629">
    <property type="entry name" value="MAM"/>
    <property type="match status" value="2"/>
</dbReference>
<evidence type="ECO:0000256" key="4">
    <source>
        <dbReference type="ARBA" id="ARBA00022768"/>
    </source>
</evidence>
<keyword evidence="2" id="KW-0963">Cytoplasm</keyword>
<dbReference type="CDD" id="cd03700">
    <property type="entry name" value="EF2_snRNP_like_II"/>
    <property type="match status" value="1"/>
</dbReference>
<dbReference type="InterPro" id="IPR000795">
    <property type="entry name" value="T_Tr_GTP-bd_dom"/>
</dbReference>
<dbReference type="CDD" id="cd16261">
    <property type="entry name" value="EF2_snRNP_III"/>
    <property type="match status" value="1"/>
</dbReference>
<dbReference type="SMART" id="SM00889">
    <property type="entry name" value="EFG_IV"/>
    <property type="match status" value="1"/>
</dbReference>
<evidence type="ECO:0000256" key="6">
    <source>
        <dbReference type="ARBA" id="ARBA00023134"/>
    </source>
</evidence>
<evidence type="ECO:0000256" key="5">
    <source>
        <dbReference type="ARBA" id="ARBA00022917"/>
    </source>
</evidence>
<dbReference type="FunFam" id="3.40.50.300:FF:000058">
    <property type="entry name" value="Translation elongation factor 2"/>
    <property type="match status" value="1"/>
</dbReference>
<dbReference type="FunFam" id="3.30.70.240:FF:000003">
    <property type="entry name" value="Translation elongation factor 2"/>
    <property type="match status" value="1"/>
</dbReference>
<dbReference type="FunFam" id="3.30.230.10:FF:000006">
    <property type="entry name" value="Translation elongation factor 2"/>
    <property type="match status" value="1"/>
</dbReference>
<dbReference type="SUPFAM" id="SSF54980">
    <property type="entry name" value="EF-G C-terminal domain-like"/>
    <property type="match status" value="2"/>
</dbReference>
<dbReference type="Proteomes" id="UP000663836">
    <property type="component" value="Unassembled WGS sequence"/>
</dbReference>
<dbReference type="PROSITE" id="PS50060">
    <property type="entry name" value="MAM_2"/>
    <property type="match status" value="2"/>
</dbReference>
<dbReference type="Pfam" id="PF03144">
    <property type="entry name" value="GTP_EFTU_D2"/>
    <property type="match status" value="1"/>
</dbReference>
<dbReference type="InterPro" id="IPR000640">
    <property type="entry name" value="EFG_V-like"/>
</dbReference>
<dbReference type="Pfam" id="PF00009">
    <property type="entry name" value="GTP_EFTU"/>
    <property type="match status" value="1"/>
</dbReference>
<dbReference type="GO" id="GO:0003746">
    <property type="term" value="F:translation elongation factor activity"/>
    <property type="evidence" value="ECO:0007669"/>
    <property type="project" value="UniProtKB-KW"/>
</dbReference>
<dbReference type="NCBIfam" id="TIGR00231">
    <property type="entry name" value="small_GTP"/>
    <property type="match status" value="1"/>
</dbReference>
<dbReference type="GO" id="GO:0005525">
    <property type="term" value="F:GTP binding"/>
    <property type="evidence" value="ECO:0007669"/>
    <property type="project" value="UniProtKB-KW"/>
</dbReference>
<keyword evidence="7" id="KW-0472">Membrane</keyword>
<dbReference type="Pfam" id="PF14492">
    <property type="entry name" value="EFG_III"/>
    <property type="match status" value="1"/>
</dbReference>
<dbReference type="SUPFAM" id="SSF49899">
    <property type="entry name" value="Concanavalin A-like lectins/glucanases"/>
    <property type="match status" value="2"/>
</dbReference>
<proteinExistence type="predicted"/>
<dbReference type="CDD" id="cd06263">
    <property type="entry name" value="MAM"/>
    <property type="match status" value="2"/>
</dbReference>
<dbReference type="GO" id="GO:1990904">
    <property type="term" value="C:ribonucleoprotein complex"/>
    <property type="evidence" value="ECO:0007669"/>
    <property type="project" value="TreeGrafter"/>
</dbReference>
<dbReference type="Gene3D" id="3.30.230.10">
    <property type="match status" value="1"/>
</dbReference>
<keyword evidence="6" id="KW-0342">GTP-binding</keyword>
<dbReference type="Pfam" id="PF03764">
    <property type="entry name" value="EFG_IV"/>
    <property type="match status" value="1"/>
</dbReference>
<dbReference type="PROSITE" id="PS00301">
    <property type="entry name" value="G_TR_1"/>
    <property type="match status" value="1"/>
</dbReference>
<feature type="domain" description="MAM" evidence="8">
    <location>
        <begin position="1018"/>
        <end position="1225"/>
    </location>
</feature>
<evidence type="ECO:0000259" key="8">
    <source>
        <dbReference type="PROSITE" id="PS50060"/>
    </source>
</evidence>
<dbReference type="GO" id="GO:0043022">
    <property type="term" value="F:ribosome binding"/>
    <property type="evidence" value="ECO:0007669"/>
    <property type="project" value="TreeGrafter"/>
</dbReference>
<dbReference type="InterPro" id="IPR013320">
    <property type="entry name" value="ConA-like_dom_sf"/>
</dbReference>
<dbReference type="SUPFAM" id="SSF54211">
    <property type="entry name" value="Ribosomal protein S5 domain 2-like"/>
    <property type="match status" value="1"/>
</dbReference>
<evidence type="ECO:0000256" key="1">
    <source>
        <dbReference type="ARBA" id="ARBA00004496"/>
    </source>
</evidence>
<reference evidence="10" key="1">
    <citation type="submission" date="2021-02" db="EMBL/GenBank/DDBJ databases">
        <authorList>
            <person name="Nowell W R."/>
        </authorList>
    </citation>
    <scope>NUCLEOTIDE SEQUENCE</scope>
</reference>
<dbReference type="Gene3D" id="2.40.30.10">
    <property type="entry name" value="Translation factors"/>
    <property type="match status" value="1"/>
</dbReference>
<dbReference type="FunFam" id="2.40.30.10:FF:000010">
    <property type="entry name" value="Translation elongation factor 2"/>
    <property type="match status" value="1"/>
</dbReference>
<dbReference type="InterPro" id="IPR027417">
    <property type="entry name" value="P-loop_NTPase"/>
</dbReference>
<dbReference type="PRINTS" id="PR00315">
    <property type="entry name" value="ELONGATNFCT"/>
</dbReference>
<dbReference type="InterPro" id="IPR041095">
    <property type="entry name" value="EFG_II"/>
</dbReference>
<keyword evidence="7" id="KW-1133">Transmembrane helix</keyword>
<evidence type="ECO:0008006" key="12">
    <source>
        <dbReference type="Google" id="ProtNLM"/>
    </source>
</evidence>
<name>A0A818K621_9BILA</name>
<dbReference type="Gene3D" id="3.40.50.300">
    <property type="entry name" value="P-loop containing nucleotide triphosphate hydrolases"/>
    <property type="match status" value="1"/>
</dbReference>
<evidence type="ECO:0000256" key="7">
    <source>
        <dbReference type="SAM" id="Phobius"/>
    </source>
</evidence>
<feature type="domain" description="MAM" evidence="8">
    <location>
        <begin position="847"/>
        <end position="999"/>
    </location>
</feature>